<dbReference type="KEGG" id="aten:116303741"/>
<dbReference type="SMART" id="SM00220">
    <property type="entry name" value="S_TKc"/>
    <property type="match status" value="1"/>
</dbReference>
<evidence type="ECO:0000259" key="6">
    <source>
        <dbReference type="PROSITE" id="PS50011"/>
    </source>
</evidence>
<organism evidence="7 8">
    <name type="scientific">Actinia tenebrosa</name>
    <name type="common">Australian red waratah sea anemone</name>
    <dbReference type="NCBI Taxonomy" id="6105"/>
    <lineage>
        <taxon>Eukaryota</taxon>
        <taxon>Metazoa</taxon>
        <taxon>Cnidaria</taxon>
        <taxon>Anthozoa</taxon>
        <taxon>Hexacorallia</taxon>
        <taxon>Actiniaria</taxon>
        <taxon>Actiniidae</taxon>
        <taxon>Actinia</taxon>
    </lineage>
</organism>
<dbReference type="GO" id="GO:0005524">
    <property type="term" value="F:ATP binding"/>
    <property type="evidence" value="ECO:0007669"/>
    <property type="project" value="UniProtKB-KW"/>
</dbReference>
<evidence type="ECO:0000313" key="8">
    <source>
        <dbReference type="RefSeq" id="XP_031569186.1"/>
    </source>
</evidence>
<keyword evidence="4" id="KW-0067">ATP-binding</keyword>
<dbReference type="Proteomes" id="UP000515163">
    <property type="component" value="Unplaced"/>
</dbReference>
<dbReference type="InParanoid" id="A0A6P8IQ34"/>
<evidence type="ECO:0000256" key="2">
    <source>
        <dbReference type="ARBA" id="ARBA00022741"/>
    </source>
</evidence>
<evidence type="ECO:0000256" key="1">
    <source>
        <dbReference type="ARBA" id="ARBA00022679"/>
    </source>
</evidence>
<dbReference type="FunCoup" id="A0A6P8IQ34">
    <property type="interactions" value="1690"/>
</dbReference>
<keyword evidence="3" id="KW-0418">Kinase</keyword>
<dbReference type="OrthoDB" id="5956925at2759"/>
<dbReference type="InterPro" id="IPR008271">
    <property type="entry name" value="Ser/Thr_kinase_AS"/>
</dbReference>
<keyword evidence="2" id="KW-0547">Nucleotide-binding</keyword>
<keyword evidence="1" id="KW-0808">Transferase</keyword>
<dbReference type="SUPFAM" id="SSF56112">
    <property type="entry name" value="Protein kinase-like (PK-like)"/>
    <property type="match status" value="1"/>
</dbReference>
<feature type="domain" description="Protein kinase" evidence="6">
    <location>
        <begin position="1"/>
        <end position="227"/>
    </location>
</feature>
<dbReference type="Pfam" id="PF00069">
    <property type="entry name" value="Pkinase"/>
    <property type="match status" value="1"/>
</dbReference>
<protein>
    <submittedName>
        <fullName evidence="8">Serine/threonine-protein kinase 35-like</fullName>
    </submittedName>
</protein>
<sequence>MVQPPAYRTFLQIRYNRISWTNLNTRLANLNTRLARPSDSDTNLQWMKELADAMCYLHSKDIVHRDLKPENVLLTGDECVKMGDFGLAREYAALKQDNARRSDRVLVSYMMNMYMNTVAGSGAWMAPEVSDGHYTEKADIFSLGTIFYSIVERKSLIVGDKKYFGAFVNTRGQEIGLGMAMKSDRNIMVPLDGLPRSTKELLRDMLDYNPRNRPNAEEVLEKVEAIISNISNIKPKEEQTTQPTSSFFVVQVVFKRVSYPKNYYWPFSLIPKRMK</sequence>
<evidence type="ECO:0000256" key="4">
    <source>
        <dbReference type="ARBA" id="ARBA00022840"/>
    </source>
</evidence>
<dbReference type="GO" id="GO:0110031">
    <property type="term" value="P:negative regulation of G2/MI transition of meiotic cell cycle"/>
    <property type="evidence" value="ECO:0007669"/>
    <property type="project" value="TreeGrafter"/>
</dbReference>
<dbReference type="PROSITE" id="PS00108">
    <property type="entry name" value="PROTEIN_KINASE_ST"/>
    <property type="match status" value="1"/>
</dbReference>
<dbReference type="PROSITE" id="PS50011">
    <property type="entry name" value="PROTEIN_KINASE_DOM"/>
    <property type="match status" value="1"/>
</dbReference>
<keyword evidence="7" id="KW-1185">Reference proteome</keyword>
<comment type="similarity">
    <text evidence="5">Belongs to the protein kinase superfamily. Ser/Thr protein kinase family. GCN2 subfamily.</text>
</comment>
<dbReference type="InterPro" id="IPR050339">
    <property type="entry name" value="CC_SR_Kinase"/>
</dbReference>
<name>A0A6P8IQ34_ACTTE</name>
<evidence type="ECO:0000313" key="7">
    <source>
        <dbReference type="Proteomes" id="UP000515163"/>
    </source>
</evidence>
<dbReference type="GeneID" id="116303741"/>
<dbReference type="Gene3D" id="1.10.510.10">
    <property type="entry name" value="Transferase(Phosphotransferase) domain 1"/>
    <property type="match status" value="1"/>
</dbReference>
<dbReference type="PANTHER" id="PTHR11042:SF190">
    <property type="entry name" value="MITOSIS INHIBITOR PROTEIN KINASE MIK1"/>
    <property type="match status" value="1"/>
</dbReference>
<proteinExistence type="inferred from homology"/>
<dbReference type="GO" id="GO:0005634">
    <property type="term" value="C:nucleus"/>
    <property type="evidence" value="ECO:0007669"/>
    <property type="project" value="TreeGrafter"/>
</dbReference>
<dbReference type="GO" id="GO:0005737">
    <property type="term" value="C:cytoplasm"/>
    <property type="evidence" value="ECO:0007669"/>
    <property type="project" value="TreeGrafter"/>
</dbReference>
<dbReference type="RefSeq" id="XP_031569186.1">
    <property type="nucleotide sequence ID" value="XM_031713326.1"/>
</dbReference>
<dbReference type="AlphaFoldDB" id="A0A6P8IQ34"/>
<dbReference type="PANTHER" id="PTHR11042">
    <property type="entry name" value="EUKARYOTIC TRANSLATION INITIATION FACTOR 2-ALPHA KINASE EIF2-ALPHA KINASE -RELATED"/>
    <property type="match status" value="1"/>
</dbReference>
<evidence type="ECO:0000256" key="3">
    <source>
        <dbReference type="ARBA" id="ARBA00022777"/>
    </source>
</evidence>
<dbReference type="InterPro" id="IPR011009">
    <property type="entry name" value="Kinase-like_dom_sf"/>
</dbReference>
<reference evidence="8" key="1">
    <citation type="submission" date="2025-08" db="UniProtKB">
        <authorList>
            <consortium name="RefSeq"/>
        </authorList>
    </citation>
    <scope>IDENTIFICATION</scope>
    <source>
        <tissue evidence="8">Tentacle</tissue>
    </source>
</reference>
<dbReference type="GO" id="GO:0004672">
    <property type="term" value="F:protein kinase activity"/>
    <property type="evidence" value="ECO:0007669"/>
    <property type="project" value="InterPro"/>
</dbReference>
<accession>A0A6P8IQ34</accession>
<evidence type="ECO:0000256" key="5">
    <source>
        <dbReference type="ARBA" id="ARBA00037982"/>
    </source>
</evidence>
<dbReference type="InterPro" id="IPR000719">
    <property type="entry name" value="Prot_kinase_dom"/>
</dbReference>
<gene>
    <name evidence="8" type="primary">LOC116303741</name>
</gene>